<dbReference type="InterPro" id="IPR036388">
    <property type="entry name" value="WH-like_DNA-bd_sf"/>
</dbReference>
<dbReference type="Gene3D" id="1.10.10.10">
    <property type="entry name" value="Winged helix-like DNA-binding domain superfamily/Winged helix DNA-binding domain"/>
    <property type="match status" value="1"/>
</dbReference>
<dbReference type="SUPFAM" id="SSF46785">
    <property type="entry name" value="Winged helix' DNA-binding domain"/>
    <property type="match status" value="1"/>
</dbReference>
<keyword evidence="3" id="KW-1185">Reference proteome</keyword>
<evidence type="ECO:0000313" key="2">
    <source>
        <dbReference type="EMBL" id="MBT0769373.1"/>
    </source>
</evidence>
<dbReference type="PANTHER" id="PTHR33164:SF104">
    <property type="entry name" value="TRANSCRIPTIONAL REGULATORY PROTEIN"/>
    <property type="match status" value="1"/>
</dbReference>
<dbReference type="InterPro" id="IPR036390">
    <property type="entry name" value="WH_DNA-bd_sf"/>
</dbReference>
<gene>
    <name evidence="2" type="ORF">KIH74_10615</name>
</gene>
<dbReference type="Proteomes" id="UP001197247">
    <property type="component" value="Unassembled WGS sequence"/>
</dbReference>
<dbReference type="InterPro" id="IPR000835">
    <property type="entry name" value="HTH_MarR-typ"/>
</dbReference>
<accession>A0ABS5TEW6</accession>
<feature type="domain" description="HTH marR-type" evidence="1">
    <location>
        <begin position="26"/>
        <end position="161"/>
    </location>
</feature>
<evidence type="ECO:0000313" key="3">
    <source>
        <dbReference type="Proteomes" id="UP001197247"/>
    </source>
</evidence>
<dbReference type="PRINTS" id="PR00598">
    <property type="entry name" value="HTHMARR"/>
</dbReference>
<organism evidence="2 3">
    <name type="scientific">Kineosporia corallincola</name>
    <dbReference type="NCBI Taxonomy" id="2835133"/>
    <lineage>
        <taxon>Bacteria</taxon>
        <taxon>Bacillati</taxon>
        <taxon>Actinomycetota</taxon>
        <taxon>Actinomycetes</taxon>
        <taxon>Kineosporiales</taxon>
        <taxon>Kineosporiaceae</taxon>
        <taxon>Kineosporia</taxon>
    </lineage>
</organism>
<dbReference type="PANTHER" id="PTHR33164">
    <property type="entry name" value="TRANSCRIPTIONAL REGULATOR, MARR FAMILY"/>
    <property type="match status" value="1"/>
</dbReference>
<name>A0ABS5TEW6_9ACTN</name>
<dbReference type="PROSITE" id="PS50995">
    <property type="entry name" value="HTH_MARR_2"/>
    <property type="match status" value="1"/>
</dbReference>
<sequence length="170" mass="19195">MGEDFAERHVARWRDHWIDISFDDAIETATVRLSRISRYTKQSLREAAAGVGLQTYEYETLHALMIRDTPGIASPRELAQTLDVSPAGMTGRLDALEKAGHVKRIPSRTDRRSVTIEATASGVEVWRRAMRLRGEAEERLFGALSPRELATLNRLLRKLAVLADEDRQPD</sequence>
<dbReference type="Pfam" id="PF12802">
    <property type="entry name" value="MarR_2"/>
    <property type="match status" value="1"/>
</dbReference>
<evidence type="ECO:0000259" key="1">
    <source>
        <dbReference type="PROSITE" id="PS50995"/>
    </source>
</evidence>
<dbReference type="EMBL" id="JAHBAY010000004">
    <property type="protein sequence ID" value="MBT0769373.1"/>
    <property type="molecule type" value="Genomic_DNA"/>
</dbReference>
<reference evidence="2 3" key="1">
    <citation type="submission" date="2021-05" db="EMBL/GenBank/DDBJ databases">
        <title>Kineosporia and Streptomyces sp. nov. two new marine actinobacteria isolated from Coral.</title>
        <authorList>
            <person name="Buangrab K."/>
            <person name="Sutthacheep M."/>
            <person name="Yeemin T."/>
            <person name="Harunari E."/>
            <person name="Igarashi Y."/>
            <person name="Kanchanasin P."/>
            <person name="Tanasupawat S."/>
            <person name="Phongsopitanun W."/>
        </authorList>
    </citation>
    <scope>NUCLEOTIDE SEQUENCE [LARGE SCALE GENOMIC DNA]</scope>
    <source>
        <strain evidence="2 3">J2-2</strain>
    </source>
</reference>
<dbReference type="RefSeq" id="WP_214155675.1">
    <property type="nucleotide sequence ID" value="NZ_JAHBAY010000004.1"/>
</dbReference>
<comment type="caution">
    <text evidence="2">The sequence shown here is derived from an EMBL/GenBank/DDBJ whole genome shotgun (WGS) entry which is preliminary data.</text>
</comment>
<dbReference type="SMART" id="SM00347">
    <property type="entry name" value="HTH_MARR"/>
    <property type="match status" value="1"/>
</dbReference>
<protein>
    <submittedName>
        <fullName evidence="2">MarR family transcriptional regulator</fullName>
    </submittedName>
</protein>
<dbReference type="InterPro" id="IPR039422">
    <property type="entry name" value="MarR/SlyA-like"/>
</dbReference>
<proteinExistence type="predicted"/>